<dbReference type="EMBL" id="FAUW01000001">
    <property type="protein sequence ID" value="CUU69947.1"/>
    <property type="molecule type" value="Genomic_DNA"/>
</dbReference>
<evidence type="ECO:0000313" key="3">
    <source>
        <dbReference type="EMBL" id="CUU78990.1"/>
    </source>
</evidence>
<protein>
    <submittedName>
        <fullName evidence="3">Mannosyl-glycoprotein endo-beta-N-acetylglucosamidase domain-containing protein</fullName>
    </submittedName>
</protein>
<dbReference type="PANTHER" id="PTHR40572:SF1">
    <property type="entry name" value="PROTEIN BAX"/>
    <property type="match status" value="1"/>
</dbReference>
<reference evidence="4 5" key="1">
    <citation type="submission" date="2015-11" db="EMBL/GenBank/DDBJ databases">
        <authorList>
            <consortium name="Pathogen Informatics"/>
        </authorList>
    </citation>
    <scope>NUCLEOTIDE SEQUENCE [LARGE SCALE GENOMIC DNA]</scope>
    <source>
        <strain evidence="3 4">006A-0059</strain>
        <strain evidence="2 5">006A-0191</strain>
    </source>
</reference>
<evidence type="ECO:0000313" key="2">
    <source>
        <dbReference type="EMBL" id="CUU69947.1"/>
    </source>
</evidence>
<dbReference type="InterPro" id="IPR053195">
    <property type="entry name" value="Bax-like"/>
</dbReference>
<dbReference type="GO" id="GO:0004040">
    <property type="term" value="F:amidase activity"/>
    <property type="evidence" value="ECO:0007669"/>
    <property type="project" value="InterPro"/>
</dbReference>
<proteinExistence type="predicted"/>
<accession>A0A9W5AMP9</accession>
<gene>
    <name evidence="3" type="ORF">ERS686654_01024</name>
    <name evidence="2" type="ORF">ERS739220_00201</name>
</gene>
<dbReference type="InterPro" id="IPR002901">
    <property type="entry name" value="MGlyc_endo_b_GlcNAc-like_dom"/>
</dbReference>
<dbReference type="AlphaFoldDB" id="A0A0S4SDF1"/>
<dbReference type="EMBL" id="FAVB01000002">
    <property type="protein sequence ID" value="CUU78990.1"/>
    <property type="molecule type" value="Genomic_DNA"/>
</dbReference>
<evidence type="ECO:0000313" key="5">
    <source>
        <dbReference type="Proteomes" id="UP000052257"/>
    </source>
</evidence>
<comment type="caution">
    <text evidence="3">The sequence shown here is derived from an EMBL/GenBank/DDBJ whole genome shotgun (WGS) entry which is preliminary data.</text>
</comment>
<feature type="domain" description="Mannosyl-glycoprotein endo-beta-N-acetylglucosamidase-like" evidence="1">
    <location>
        <begin position="74"/>
        <end position="210"/>
    </location>
</feature>
<dbReference type="Gene3D" id="1.10.530.10">
    <property type="match status" value="1"/>
</dbReference>
<keyword evidence="4" id="KW-1185">Reference proteome</keyword>
<evidence type="ECO:0000313" key="4">
    <source>
        <dbReference type="Proteomes" id="UP000052237"/>
    </source>
</evidence>
<dbReference type="PANTHER" id="PTHR40572">
    <property type="entry name" value="PROTEIN BAX"/>
    <property type="match status" value="1"/>
</dbReference>
<name>A0A0S4SDF1_CAMHY</name>
<evidence type="ECO:0000259" key="1">
    <source>
        <dbReference type="SMART" id="SM00047"/>
    </source>
</evidence>
<dbReference type="Proteomes" id="UP000052237">
    <property type="component" value="Unassembled WGS sequence"/>
</dbReference>
<dbReference type="SMART" id="SM00047">
    <property type="entry name" value="LYZ2"/>
    <property type="match status" value="1"/>
</dbReference>
<sequence>MLILVACELFGGLEQSYYKLSIKEQKEEFPKIISQMVQDSNQNTLRSREFAINYINLIYKKSFRDLDLSNLDKLLSIAKTYKIQKIFDPNEYISKLDTIPVSLAIAQAAVESGWGKSRFAKEANNFYGHWTWGGKGLVPLNRDENKTHKIKIFDSPSAAVDAYVLNLNSHPAYSKFREIRLKFRKDDLIYTGLDAAKTMESYSQMGEIYVKQLEKTIKLYDLTKFDRI</sequence>
<accession>A0A0S4SDF1</accession>
<dbReference type="Pfam" id="PF01832">
    <property type="entry name" value="Glucosaminidase"/>
    <property type="match status" value="1"/>
</dbReference>
<dbReference type="Proteomes" id="UP000052257">
    <property type="component" value="Unassembled WGS sequence"/>
</dbReference>
<organism evidence="3 4">
    <name type="scientific">Campylobacter hyointestinalis subsp. hyointestinalis</name>
    <dbReference type="NCBI Taxonomy" id="91352"/>
    <lineage>
        <taxon>Bacteria</taxon>
        <taxon>Pseudomonadati</taxon>
        <taxon>Campylobacterota</taxon>
        <taxon>Epsilonproteobacteria</taxon>
        <taxon>Campylobacterales</taxon>
        <taxon>Campylobacteraceae</taxon>
        <taxon>Campylobacter</taxon>
    </lineage>
</organism>